<dbReference type="Gene3D" id="2.20.70.10">
    <property type="match status" value="1"/>
</dbReference>
<dbReference type="InterPro" id="IPR001202">
    <property type="entry name" value="WW_dom"/>
</dbReference>
<dbReference type="Pfam" id="PF00397">
    <property type="entry name" value="WW"/>
    <property type="match status" value="1"/>
</dbReference>
<evidence type="ECO:0000256" key="1">
    <source>
        <dbReference type="SAM" id="MobiDB-lite"/>
    </source>
</evidence>
<evidence type="ECO:0000313" key="3">
    <source>
        <dbReference type="EMBL" id="CAD9427123.1"/>
    </source>
</evidence>
<sequence>MDDISSDESLFGNSDDDGAAPSTGVKVNGVSVEAKPSAATVQRTHTITYNPSAAAIQAAIGQKLARDDLVFGPFAPLKGDNPSGYEANPKQTGLKCHNCANYCTSYKMTSKANRVDVWSCDAAGKCRGVPNRCETCPVCSKDKEHMQSLRHSCLVQGKGEAGEAGEDGEEGDTPKAAAGPGGAIVPVEEEMDEVDLNAADSDDDSEDGSRSKGARSRGGVSRDPTLATCNDIKAWTMLDGTLVEAASLQKLVQKKWCEVDKDAAHFEGARAWNEAFPNGDAAWMAVQARVNWIIAEDKKAEAAIWCEKNPEETAQTESEMAWYFEEKYPDETGLKALAIQDDQDKGMEDMIWAKCWLKVNPTGAKDAQDTVDNGKAVGFAAEFGEAVAKQAVALITSTKEEDPDQVEAAKCWAARNMAEYAEAADAVGTEGSAAFQERFKEGTASKAVRAIRSGTAPGHIIQQAEAWAQLNPVEFKNAEKTWIVEGAETDKHDTKLLEQLKVKVRLAQRREKKRENARQRELDKAKEEGREARAEPPLSLGDVHANEVAQEDSDNLWAALERRRVFNGFQKQEAEAKLANLESDFAFTQLSENMRPSDKIEELADRTAWREEAIQKLRDEIVQRENVLKLVKEYLDEFYPEPVYKEEAAGGPDADGWEKLYDEQSGAYYWYNHNTGEMQWEE</sequence>
<dbReference type="AlphaFoldDB" id="A0A7S2G199"/>
<dbReference type="EMBL" id="HBGT01021782">
    <property type="protein sequence ID" value="CAD9427123.1"/>
    <property type="molecule type" value="Transcribed_RNA"/>
</dbReference>
<proteinExistence type="predicted"/>
<feature type="region of interest" description="Disordered" evidence="1">
    <location>
        <begin position="1"/>
        <end position="28"/>
    </location>
</feature>
<dbReference type="SUPFAM" id="SSF51045">
    <property type="entry name" value="WW domain"/>
    <property type="match status" value="1"/>
</dbReference>
<feature type="domain" description="WW" evidence="2">
    <location>
        <begin position="651"/>
        <end position="682"/>
    </location>
</feature>
<gene>
    <name evidence="3" type="ORF">FPAR1323_LOCUS11442</name>
</gene>
<feature type="region of interest" description="Disordered" evidence="1">
    <location>
        <begin position="198"/>
        <end position="223"/>
    </location>
</feature>
<feature type="region of interest" description="Disordered" evidence="1">
    <location>
        <begin position="158"/>
        <end position="182"/>
    </location>
</feature>
<feature type="region of interest" description="Disordered" evidence="1">
    <location>
        <begin position="509"/>
        <end position="537"/>
    </location>
</feature>
<feature type="compositionally biased region" description="Basic and acidic residues" evidence="1">
    <location>
        <begin position="513"/>
        <end position="534"/>
    </location>
</feature>
<organism evidence="3">
    <name type="scientific">Florenciella parvula</name>
    <dbReference type="NCBI Taxonomy" id="236787"/>
    <lineage>
        <taxon>Eukaryota</taxon>
        <taxon>Sar</taxon>
        <taxon>Stramenopiles</taxon>
        <taxon>Ochrophyta</taxon>
        <taxon>Dictyochophyceae</taxon>
        <taxon>Florenciellales</taxon>
        <taxon>Florenciella</taxon>
    </lineage>
</organism>
<protein>
    <recommendedName>
        <fullName evidence="2">WW domain-containing protein</fullName>
    </recommendedName>
</protein>
<accession>A0A7S2G199</accession>
<reference evidence="3" key="1">
    <citation type="submission" date="2021-01" db="EMBL/GenBank/DDBJ databases">
        <authorList>
            <person name="Corre E."/>
            <person name="Pelletier E."/>
            <person name="Niang G."/>
            <person name="Scheremetjew M."/>
            <person name="Finn R."/>
            <person name="Kale V."/>
            <person name="Holt S."/>
            <person name="Cochrane G."/>
            <person name="Meng A."/>
            <person name="Brown T."/>
            <person name="Cohen L."/>
        </authorList>
    </citation>
    <scope>NUCLEOTIDE SEQUENCE</scope>
    <source>
        <strain evidence="3">RCC1693</strain>
    </source>
</reference>
<dbReference type="CDD" id="cd00201">
    <property type="entry name" value="WW"/>
    <property type="match status" value="1"/>
</dbReference>
<dbReference type="PROSITE" id="PS50020">
    <property type="entry name" value="WW_DOMAIN_2"/>
    <property type="match status" value="1"/>
</dbReference>
<dbReference type="InterPro" id="IPR036020">
    <property type="entry name" value="WW_dom_sf"/>
</dbReference>
<name>A0A7S2G199_9STRA</name>
<evidence type="ECO:0000259" key="2">
    <source>
        <dbReference type="PROSITE" id="PS50020"/>
    </source>
</evidence>